<gene>
    <name evidence="3" type="ORF">THOM_0884</name>
</gene>
<evidence type="ECO:0000313" key="3">
    <source>
        <dbReference type="EMBL" id="ELQ76150.1"/>
    </source>
</evidence>
<dbReference type="HOGENOM" id="CLU_1897666_0_0_1"/>
<organism evidence="3 4">
    <name type="scientific">Trachipleistophora hominis</name>
    <name type="common">Microsporidian parasite</name>
    <dbReference type="NCBI Taxonomy" id="72359"/>
    <lineage>
        <taxon>Eukaryota</taxon>
        <taxon>Fungi</taxon>
        <taxon>Fungi incertae sedis</taxon>
        <taxon>Microsporidia</taxon>
        <taxon>Pleistophoridae</taxon>
        <taxon>Trachipleistophora</taxon>
    </lineage>
</organism>
<dbReference type="VEuPathDB" id="MicrosporidiaDB:THOM_0884"/>
<dbReference type="InParanoid" id="L7JXX5"/>
<evidence type="ECO:0000256" key="2">
    <source>
        <dbReference type="SAM" id="SignalP"/>
    </source>
</evidence>
<feature type="compositionally biased region" description="Basic residues" evidence="1">
    <location>
        <begin position="97"/>
        <end position="106"/>
    </location>
</feature>
<feature type="signal peptide" evidence="2">
    <location>
        <begin position="1"/>
        <end position="22"/>
    </location>
</feature>
<sequence length="134" mass="14942">MNLGRCHMVTISLFCIANTILLKNFVGTVKYGEEMRNSAEEENESVNGNEVSVEKTVIKNRMVGMLLDLAGIQFSNETSGRMAASNIKKDRLEDTKHKKKANKKYLAHGEDVTEESVTSSFTGTRNKKVEKIGK</sequence>
<keyword evidence="4" id="KW-1185">Reference proteome</keyword>
<dbReference type="AlphaFoldDB" id="L7JXX5"/>
<accession>L7JXX5</accession>
<evidence type="ECO:0000313" key="4">
    <source>
        <dbReference type="Proteomes" id="UP000011185"/>
    </source>
</evidence>
<name>L7JXX5_TRAHO</name>
<feature type="region of interest" description="Disordered" evidence="1">
    <location>
        <begin position="89"/>
        <end position="134"/>
    </location>
</feature>
<dbReference type="EMBL" id="JH993869">
    <property type="protein sequence ID" value="ELQ76150.1"/>
    <property type="molecule type" value="Genomic_DNA"/>
</dbReference>
<dbReference type="Proteomes" id="UP000011185">
    <property type="component" value="Unassembled WGS sequence"/>
</dbReference>
<proteinExistence type="predicted"/>
<reference evidence="3 4" key="1">
    <citation type="journal article" date="2012" name="PLoS Pathog.">
        <title>The genome of the obligate intracellular parasite Trachipleistophora hominis: new insights into microsporidian genome dynamics and reductive evolution.</title>
        <authorList>
            <person name="Heinz E."/>
            <person name="Williams T.A."/>
            <person name="Nakjang S."/>
            <person name="Noel C.J."/>
            <person name="Swan D.C."/>
            <person name="Goldberg A.V."/>
            <person name="Harris S.R."/>
            <person name="Weinmaier T."/>
            <person name="Markert S."/>
            <person name="Becher D."/>
            <person name="Bernhardt J."/>
            <person name="Dagan T."/>
            <person name="Hacker C."/>
            <person name="Lucocq J.M."/>
            <person name="Schweder T."/>
            <person name="Rattei T."/>
            <person name="Hall N."/>
            <person name="Hirt R.P."/>
            <person name="Embley T.M."/>
        </authorList>
    </citation>
    <scope>NUCLEOTIDE SEQUENCE [LARGE SCALE GENOMIC DNA]</scope>
</reference>
<feature type="compositionally biased region" description="Polar residues" evidence="1">
    <location>
        <begin position="115"/>
        <end position="124"/>
    </location>
</feature>
<evidence type="ECO:0000256" key="1">
    <source>
        <dbReference type="SAM" id="MobiDB-lite"/>
    </source>
</evidence>
<feature type="chain" id="PRO_5003978966" evidence="2">
    <location>
        <begin position="23"/>
        <end position="134"/>
    </location>
</feature>
<protein>
    <submittedName>
        <fullName evidence="3">Uncharacterized protein</fullName>
    </submittedName>
</protein>
<keyword evidence="2" id="KW-0732">Signal</keyword>